<dbReference type="GO" id="GO:0008270">
    <property type="term" value="F:zinc ion binding"/>
    <property type="evidence" value="ECO:0007669"/>
    <property type="project" value="UniProtKB-UniRule"/>
</dbReference>
<evidence type="ECO:0000256" key="8">
    <source>
        <dbReference type="SAM" id="MobiDB-lite"/>
    </source>
</evidence>
<dbReference type="GO" id="GO:0006508">
    <property type="term" value="P:proteolysis"/>
    <property type="evidence" value="ECO:0007669"/>
    <property type="project" value="UniProtKB-KW"/>
</dbReference>
<feature type="region of interest" description="Disordered" evidence="8">
    <location>
        <begin position="48"/>
        <end position="97"/>
    </location>
</feature>
<feature type="binding site" evidence="6">
    <location>
        <position position="228"/>
    </location>
    <ligand>
        <name>Zn(2+)</name>
        <dbReference type="ChEBI" id="CHEBI:29105"/>
        <note>catalytic</note>
    </ligand>
</feature>
<evidence type="ECO:0000256" key="9">
    <source>
        <dbReference type="SAM" id="Phobius"/>
    </source>
</evidence>
<feature type="transmembrane region" description="Helical" evidence="9">
    <location>
        <begin position="20"/>
        <end position="43"/>
    </location>
</feature>
<evidence type="ECO:0000259" key="10">
    <source>
        <dbReference type="PROSITE" id="PS51864"/>
    </source>
</evidence>
<keyword evidence="9" id="KW-1133">Transmembrane helix</keyword>
<dbReference type="PANTHER" id="PTHR10127:SF780">
    <property type="entry name" value="METALLOENDOPEPTIDASE"/>
    <property type="match status" value="1"/>
</dbReference>
<reference evidence="12" key="1">
    <citation type="submission" date="2025-08" db="UniProtKB">
        <authorList>
            <consortium name="RefSeq"/>
        </authorList>
    </citation>
    <scope>IDENTIFICATION</scope>
    <source>
        <tissue evidence="12">Whole organism</tissue>
    </source>
</reference>
<dbReference type="GO" id="GO:0004222">
    <property type="term" value="F:metalloendopeptidase activity"/>
    <property type="evidence" value="ECO:0007669"/>
    <property type="project" value="UniProtKB-UniRule"/>
</dbReference>
<dbReference type="InterPro" id="IPR024079">
    <property type="entry name" value="MetalloPept_cat_dom_sf"/>
</dbReference>
<comment type="caution">
    <text evidence="6">Lacks conserved residue(s) required for the propagation of feature annotation.</text>
</comment>
<evidence type="ECO:0000256" key="3">
    <source>
        <dbReference type="ARBA" id="ARBA00022801"/>
    </source>
</evidence>
<dbReference type="PANTHER" id="PTHR10127">
    <property type="entry name" value="DISCOIDIN, CUB, EGF, LAMININ , AND ZINC METALLOPROTEASE DOMAIN CONTAINING"/>
    <property type="match status" value="1"/>
</dbReference>
<organism evidence="11 12">
    <name type="scientific">Hyalella azteca</name>
    <name type="common">Amphipod</name>
    <dbReference type="NCBI Taxonomy" id="294128"/>
    <lineage>
        <taxon>Eukaryota</taxon>
        <taxon>Metazoa</taxon>
        <taxon>Ecdysozoa</taxon>
        <taxon>Arthropoda</taxon>
        <taxon>Crustacea</taxon>
        <taxon>Multicrustacea</taxon>
        <taxon>Malacostraca</taxon>
        <taxon>Eumalacostraca</taxon>
        <taxon>Peracarida</taxon>
        <taxon>Amphipoda</taxon>
        <taxon>Senticaudata</taxon>
        <taxon>Talitrida</taxon>
        <taxon>Talitroidea</taxon>
        <taxon>Hyalellidae</taxon>
        <taxon>Hyalella</taxon>
    </lineage>
</organism>
<dbReference type="InterPro" id="IPR034035">
    <property type="entry name" value="Astacin-like_dom"/>
</dbReference>
<keyword evidence="11" id="KW-1185">Reference proteome</keyword>
<dbReference type="CDD" id="cd04280">
    <property type="entry name" value="ZnMc_astacin_like"/>
    <property type="match status" value="1"/>
</dbReference>
<dbReference type="PRINTS" id="PR00480">
    <property type="entry name" value="ASTACIN"/>
</dbReference>
<evidence type="ECO:0000256" key="7">
    <source>
        <dbReference type="RuleBase" id="RU361183"/>
    </source>
</evidence>
<dbReference type="OrthoDB" id="291007at2759"/>
<sequence length="292" mass="33373">MTSVLQPNTILRLSSLIVQYLVNFICFNYFVLANSSIITSFSIEFPNSDPVPPSSTKDIGPVRPRSTFGDPSVYPQDGAGGPQLAPHKRPRSRRSVAAEEEETSLQALFSSDDLNALQPAVWSRLNEIVDFGPEPWSGGLWPDGRVPYLFSKEFDYLPVERLLIKWTMKNIEAKSCVKFVKRTSEADYIKIIYDSYQCYSSVGRVGGEQPLSLGLFCSLAWDRGNIYHELLHALGFYHEHTRPDRDEFVDIKWDNIKPGKEKNFRKDERWAHKLLQMPYDVGELSRWSELAC</sequence>
<dbReference type="PROSITE" id="PS51864">
    <property type="entry name" value="ASTACIN"/>
    <property type="match status" value="1"/>
</dbReference>
<evidence type="ECO:0000256" key="6">
    <source>
        <dbReference type="PROSITE-ProRule" id="PRU01211"/>
    </source>
</evidence>
<feature type="domain" description="Peptidase M12A" evidence="10">
    <location>
        <begin position="126"/>
        <end position="292"/>
    </location>
</feature>
<keyword evidence="9" id="KW-0812">Transmembrane</keyword>
<proteinExistence type="predicted"/>
<dbReference type="SMART" id="SM00235">
    <property type="entry name" value="ZnMc"/>
    <property type="match status" value="1"/>
</dbReference>
<evidence type="ECO:0000256" key="2">
    <source>
        <dbReference type="ARBA" id="ARBA00022723"/>
    </source>
</evidence>
<protein>
    <recommendedName>
        <fullName evidence="7">Metalloendopeptidase</fullName>
        <ecNumber evidence="7">3.4.24.-</ecNumber>
    </recommendedName>
</protein>
<dbReference type="InterPro" id="IPR001506">
    <property type="entry name" value="Peptidase_M12A"/>
</dbReference>
<evidence type="ECO:0000313" key="11">
    <source>
        <dbReference type="Proteomes" id="UP000694843"/>
    </source>
</evidence>
<dbReference type="AlphaFoldDB" id="A0A8B7PKE9"/>
<dbReference type="Pfam" id="PF01400">
    <property type="entry name" value="Astacin"/>
    <property type="match status" value="1"/>
</dbReference>
<dbReference type="EC" id="3.4.24.-" evidence="7"/>
<keyword evidence="4 6" id="KW-0862">Zinc</keyword>
<dbReference type="RefSeq" id="XP_018026654.1">
    <property type="nucleotide sequence ID" value="XM_018171165.2"/>
</dbReference>
<evidence type="ECO:0000256" key="1">
    <source>
        <dbReference type="ARBA" id="ARBA00022670"/>
    </source>
</evidence>
<evidence type="ECO:0000313" key="12">
    <source>
        <dbReference type="RefSeq" id="XP_018026654.1"/>
    </source>
</evidence>
<keyword evidence="2 6" id="KW-0479">Metal-binding</keyword>
<feature type="binding site" evidence="6">
    <location>
        <position position="238"/>
    </location>
    <ligand>
        <name>Zn(2+)</name>
        <dbReference type="ChEBI" id="CHEBI:29105"/>
        <note>catalytic</note>
    </ligand>
</feature>
<keyword evidence="5 6" id="KW-0482">Metalloprotease</keyword>
<feature type="binding site" evidence="6">
    <location>
        <position position="232"/>
    </location>
    <ligand>
        <name>Zn(2+)</name>
        <dbReference type="ChEBI" id="CHEBI:29105"/>
        <note>catalytic</note>
    </ligand>
</feature>
<keyword evidence="9" id="KW-0472">Membrane</keyword>
<gene>
    <name evidence="12" type="primary">LOC108682056</name>
</gene>
<dbReference type="SUPFAM" id="SSF55486">
    <property type="entry name" value="Metalloproteases ('zincins'), catalytic domain"/>
    <property type="match status" value="1"/>
</dbReference>
<accession>A0A8B7PKE9</accession>
<keyword evidence="1 6" id="KW-0645">Protease</keyword>
<keyword evidence="3 6" id="KW-0378">Hydrolase</keyword>
<dbReference type="KEGG" id="hazt:108682056"/>
<feature type="active site" evidence="6">
    <location>
        <position position="229"/>
    </location>
</feature>
<comment type="cofactor">
    <cofactor evidence="6 7">
        <name>Zn(2+)</name>
        <dbReference type="ChEBI" id="CHEBI:29105"/>
    </cofactor>
    <text evidence="6 7">Binds 1 zinc ion per subunit.</text>
</comment>
<dbReference type="Gene3D" id="3.40.390.10">
    <property type="entry name" value="Collagenase (Catalytic Domain)"/>
    <property type="match status" value="1"/>
</dbReference>
<evidence type="ECO:0000256" key="4">
    <source>
        <dbReference type="ARBA" id="ARBA00022833"/>
    </source>
</evidence>
<dbReference type="Proteomes" id="UP000694843">
    <property type="component" value="Unplaced"/>
</dbReference>
<dbReference type="InterPro" id="IPR006026">
    <property type="entry name" value="Peptidase_Metallo"/>
</dbReference>
<name>A0A8B7PKE9_HYAAZ</name>
<dbReference type="GeneID" id="108682056"/>
<evidence type="ECO:0000256" key="5">
    <source>
        <dbReference type="ARBA" id="ARBA00023049"/>
    </source>
</evidence>